<reference evidence="1" key="1">
    <citation type="submission" date="2023-04" db="EMBL/GenBank/DDBJ databases">
        <title>Draft Genome sequencing of Naganishia species isolated from polar environments using Oxford Nanopore Technology.</title>
        <authorList>
            <person name="Leo P."/>
            <person name="Venkateswaran K."/>
        </authorList>
    </citation>
    <scope>NUCLEOTIDE SEQUENCE</scope>
    <source>
        <strain evidence="1">MNA-CCFEE 5425</strain>
    </source>
</reference>
<organism evidence="1 2">
    <name type="scientific">Naganishia vaughanmartiniae</name>
    <dbReference type="NCBI Taxonomy" id="1424756"/>
    <lineage>
        <taxon>Eukaryota</taxon>
        <taxon>Fungi</taxon>
        <taxon>Dikarya</taxon>
        <taxon>Basidiomycota</taxon>
        <taxon>Agaricomycotina</taxon>
        <taxon>Tremellomycetes</taxon>
        <taxon>Filobasidiales</taxon>
        <taxon>Filobasidiaceae</taxon>
        <taxon>Naganishia</taxon>
    </lineage>
</organism>
<dbReference type="Proteomes" id="UP001243375">
    <property type="component" value="Unassembled WGS sequence"/>
</dbReference>
<protein>
    <submittedName>
        <fullName evidence="1">Uncharacterized protein</fullName>
    </submittedName>
</protein>
<gene>
    <name evidence="1" type="ORF">QFC22_005391</name>
</gene>
<name>A0ACC2WU86_9TREE</name>
<proteinExistence type="predicted"/>
<evidence type="ECO:0000313" key="1">
    <source>
        <dbReference type="EMBL" id="KAJ9115063.1"/>
    </source>
</evidence>
<accession>A0ACC2WU86</accession>
<dbReference type="EMBL" id="JASBWU010000017">
    <property type="protein sequence ID" value="KAJ9115063.1"/>
    <property type="molecule type" value="Genomic_DNA"/>
</dbReference>
<keyword evidence="2" id="KW-1185">Reference proteome</keyword>
<comment type="caution">
    <text evidence="1">The sequence shown here is derived from an EMBL/GenBank/DDBJ whole genome shotgun (WGS) entry which is preliminary data.</text>
</comment>
<evidence type="ECO:0000313" key="2">
    <source>
        <dbReference type="Proteomes" id="UP001243375"/>
    </source>
</evidence>
<sequence length="754" mass="81592">MVAPIQVQAPSSGTTRVHEKTTTAPTTAEPRIRSIAGPIKAGMVNFGQFSANAFLAKKFPGLMPGAGTPIHSPGQLPYMSKAFPAGASSQNGQKSPPNAYGRFSPKPGSKRASKKRKAKNGSGIASAEAENDLNVMDGFGYLYGFQDAPSSALGPSAHATTYPYRGPVGWIPALGSENRADATPSVNGRADLSFQRDGNVPQQLLSPEDFLRLIHEDGHLADLDLHSHLATLAPLPKDNMLHMASSPSRTQASDDVLQDIAAILDPQFTDYSGRPMAVKTEDVEPPLIGSHGNVPATSNGEEVLQMLQEEFARSDTINSGNPSHTSTTSDLATEAQSNRDGSVDMDTSVFGYDDHAAATNLAAFNDEIFNPPYPTGEPDDSSSFMMEDLTDFAAWSAQAERDLAASEASSQFGTNPTQSPINAFHNPFSSGLAVDASDLDELLQLNAQNEEEQFALDLAAMFNEPHETQRTQVGEPSTTEDVPMDGGFMNIEELELALQRHAETTSTPVATAPLDDYMAREAHLKAEGPDTPHYKPWKQLPTPKETSRDLPTPKGTTPSSPARTPSTPQNTSPYPTCQHEIDISETLWALSQLHPPTSTLNQLMPQLTRALEILVSLPACLVCSANPTQTIPQLALLSRTCTTLLRPHPLTPTPLPLMIAGGRTTFTGLSPEIEVHIVDIMWANWRSNALQKVFIDLERRAKEEGEKCKMRRQERRGATVSSGEGQEAQDITTPEELRCEMMSLALKRFRAKVR</sequence>